<evidence type="ECO:0000313" key="1">
    <source>
        <dbReference type="EMBL" id="AWN03656.1"/>
    </source>
</evidence>
<evidence type="ECO:0000313" key="2">
    <source>
        <dbReference type="Proteomes" id="UP000246975"/>
    </source>
</evidence>
<dbReference type="EMBL" id="MH153804">
    <property type="protein sequence ID" value="AWN03656.1"/>
    <property type="molecule type" value="Genomic_DNA"/>
</dbReference>
<accession>A0A2U8UJM4</accession>
<gene>
    <name evidence="1" type="primary">36</name>
    <name evidence="1" type="ORF">PBI_JACE_36</name>
</gene>
<dbReference type="Proteomes" id="UP000246975">
    <property type="component" value="Segment"/>
</dbReference>
<proteinExistence type="predicted"/>
<reference evidence="1 2" key="1">
    <citation type="submission" date="2018-03" db="EMBL/GenBank/DDBJ databases">
        <authorList>
            <person name="Garlena R.A."/>
            <person name="Russell D.A."/>
            <person name="Pope W.H."/>
            <person name="Jacobs-Sera D."/>
            <person name="Hatfull G.F."/>
        </authorList>
    </citation>
    <scope>NUCLEOTIDE SEQUENCE [LARGE SCALE GENOMIC DNA]</scope>
</reference>
<dbReference type="GeneID" id="54992200"/>
<keyword evidence="2" id="KW-1185">Reference proteome</keyword>
<organism evidence="1 2">
    <name type="scientific">Gordonia phage Jace</name>
    <dbReference type="NCBI Taxonomy" id="2182360"/>
    <lineage>
        <taxon>Viruses</taxon>
        <taxon>Duplodnaviria</taxon>
        <taxon>Heunggongvirae</taxon>
        <taxon>Uroviricota</taxon>
        <taxon>Caudoviricetes</taxon>
        <taxon>Jacevirus</taxon>
        <taxon>Jacevirus jace</taxon>
    </lineage>
</organism>
<protein>
    <submittedName>
        <fullName evidence="1">Uncharacterized protein</fullName>
    </submittedName>
</protein>
<sequence>MVRTERSMTSVEAAPNTLGHLDFQPACSVGHDHDHQFEPCSNEASHLVTGHDCTLPDADPNGYADRLFCSPHVSLAVTIRGPLSCRHCGRLFLDVRHWFPRIVPL</sequence>
<dbReference type="RefSeq" id="YP_009801682.1">
    <property type="nucleotide sequence ID" value="NC_047974.1"/>
</dbReference>
<name>A0A2U8UJM4_9CAUD</name>
<dbReference type="KEGG" id="vg:54992200"/>